<protein>
    <submittedName>
        <fullName evidence="6">Acetate--CoA ligase family protein</fullName>
    </submittedName>
</protein>
<dbReference type="Proteomes" id="UP000824139">
    <property type="component" value="Unassembled WGS sequence"/>
</dbReference>
<dbReference type="EMBL" id="DVJO01000105">
    <property type="protein sequence ID" value="HIS82941.1"/>
    <property type="molecule type" value="Genomic_DNA"/>
</dbReference>
<dbReference type="Gene3D" id="3.30.470.20">
    <property type="entry name" value="ATP-grasp fold, B domain"/>
    <property type="match status" value="1"/>
</dbReference>
<dbReference type="SUPFAM" id="SSF51735">
    <property type="entry name" value="NAD(P)-binding Rossmann-fold domains"/>
    <property type="match status" value="1"/>
</dbReference>
<dbReference type="SMART" id="SM00881">
    <property type="entry name" value="CoA_binding"/>
    <property type="match status" value="1"/>
</dbReference>
<gene>
    <name evidence="6" type="ORF">IAD41_04970</name>
</gene>
<dbReference type="Gene3D" id="3.40.50.720">
    <property type="entry name" value="NAD(P)-binding Rossmann-like Domain"/>
    <property type="match status" value="1"/>
</dbReference>
<dbReference type="Pfam" id="PF13380">
    <property type="entry name" value="CoA_binding_2"/>
    <property type="match status" value="1"/>
</dbReference>
<dbReference type="InterPro" id="IPR003781">
    <property type="entry name" value="CoA-bd"/>
</dbReference>
<comment type="caution">
    <text evidence="6">The sequence shown here is derived from an EMBL/GenBank/DDBJ whole genome shotgun (WGS) entry which is preliminary data.</text>
</comment>
<feature type="domain" description="ATP-grasp" evidence="5">
    <location>
        <begin position="493"/>
        <end position="529"/>
    </location>
</feature>
<name>A0A9D1K3W8_9BACT</name>
<dbReference type="Pfam" id="PF13607">
    <property type="entry name" value="Succ_CoA_lig"/>
    <property type="match status" value="1"/>
</dbReference>
<dbReference type="GO" id="GO:0005524">
    <property type="term" value="F:ATP binding"/>
    <property type="evidence" value="ECO:0007669"/>
    <property type="project" value="UniProtKB-UniRule"/>
</dbReference>
<dbReference type="InterPro" id="IPR036291">
    <property type="entry name" value="NAD(P)-bd_dom_sf"/>
</dbReference>
<evidence type="ECO:0000313" key="7">
    <source>
        <dbReference type="Proteomes" id="UP000824139"/>
    </source>
</evidence>
<dbReference type="SUPFAM" id="SSF56059">
    <property type="entry name" value="Glutathione synthetase ATP-binding domain-like"/>
    <property type="match status" value="1"/>
</dbReference>
<dbReference type="PROSITE" id="PS50975">
    <property type="entry name" value="ATP_GRASP"/>
    <property type="match status" value="1"/>
</dbReference>
<dbReference type="Gene3D" id="3.40.50.261">
    <property type="entry name" value="Succinyl-CoA synthetase domains"/>
    <property type="match status" value="2"/>
</dbReference>
<dbReference type="Pfam" id="PF19045">
    <property type="entry name" value="Ligase_CoA_2"/>
    <property type="match status" value="1"/>
</dbReference>
<dbReference type="InterPro" id="IPR043938">
    <property type="entry name" value="Ligase_CoA_dom"/>
</dbReference>
<dbReference type="AlphaFoldDB" id="A0A9D1K3W8"/>
<reference evidence="6" key="1">
    <citation type="submission" date="2020-10" db="EMBL/GenBank/DDBJ databases">
        <authorList>
            <person name="Gilroy R."/>
        </authorList>
    </citation>
    <scope>NUCLEOTIDE SEQUENCE</scope>
    <source>
        <strain evidence="6">CHK152-2994</strain>
    </source>
</reference>
<evidence type="ECO:0000256" key="1">
    <source>
        <dbReference type="ARBA" id="ARBA00022598"/>
    </source>
</evidence>
<evidence type="ECO:0000256" key="4">
    <source>
        <dbReference type="PROSITE-ProRule" id="PRU00409"/>
    </source>
</evidence>
<dbReference type="GO" id="GO:0046872">
    <property type="term" value="F:metal ion binding"/>
    <property type="evidence" value="ECO:0007669"/>
    <property type="project" value="InterPro"/>
</dbReference>
<reference evidence="6" key="2">
    <citation type="journal article" date="2021" name="PeerJ">
        <title>Extensive microbial diversity within the chicken gut microbiome revealed by metagenomics and culture.</title>
        <authorList>
            <person name="Gilroy R."/>
            <person name="Ravi A."/>
            <person name="Getino M."/>
            <person name="Pursley I."/>
            <person name="Horton D.L."/>
            <person name="Alikhan N.F."/>
            <person name="Baker D."/>
            <person name="Gharbi K."/>
            <person name="Hall N."/>
            <person name="Watson M."/>
            <person name="Adriaenssens E.M."/>
            <person name="Foster-Nyarko E."/>
            <person name="Jarju S."/>
            <person name="Secka A."/>
            <person name="Antonio M."/>
            <person name="Oren A."/>
            <person name="Chaudhuri R.R."/>
            <person name="La Ragione R."/>
            <person name="Hildebrand F."/>
            <person name="Pallen M.J."/>
        </authorList>
    </citation>
    <scope>NUCLEOTIDE SEQUENCE</scope>
    <source>
        <strain evidence="6">CHK152-2994</strain>
    </source>
</reference>
<dbReference type="InterPro" id="IPR016102">
    <property type="entry name" value="Succinyl-CoA_synth-like"/>
</dbReference>
<keyword evidence="1 6" id="KW-0436">Ligase</keyword>
<evidence type="ECO:0000256" key="3">
    <source>
        <dbReference type="ARBA" id="ARBA00022840"/>
    </source>
</evidence>
<dbReference type="SUPFAM" id="SSF52210">
    <property type="entry name" value="Succinyl-CoA synthetase domains"/>
    <property type="match status" value="2"/>
</dbReference>
<dbReference type="InterPro" id="IPR032875">
    <property type="entry name" value="Succ_CoA_lig_flav_dom"/>
</dbReference>
<dbReference type="InterPro" id="IPR051538">
    <property type="entry name" value="Acyl-CoA_Synth/Transferase"/>
</dbReference>
<dbReference type="Gene3D" id="3.30.1490.20">
    <property type="entry name" value="ATP-grasp fold, A domain"/>
    <property type="match status" value="1"/>
</dbReference>
<keyword evidence="3 4" id="KW-0067">ATP-binding</keyword>
<dbReference type="PANTHER" id="PTHR43334">
    <property type="entry name" value="ACETATE--COA LIGASE [ADP-FORMING]"/>
    <property type="match status" value="1"/>
</dbReference>
<sequence>MSSNLDKIMKPKAIAVIGASTKEHTIGSDIMKRLQEYKFNGKIYPVNPKGGIIEGLQAYTNVNEIPGEVDLAIIVVNAKFVLDTIDQCHQKGIKGLCIITAGFKETGKEGAEAEKQLLEKVREYGMRCVGPNCLGVVNTHPDIRMDGCFAESLPERGNIGFVSQSGALGGGILNILKDLNLGFAQFISIGNQADVNAETALEYWENEPDVEQILLYMESIQNPANFRKLASRITKKKPILALKAGRSAAGASAASSHTGSLAGADKAAAALLHQSGVIREFSLQNLFETAKVFANCPIPKGDRVAIITNSGGPGIMATDAVCEYGMQMAKISDATKEKLRSFLPSAASVKNPIDMIASAPIEHYKQTLETVIADENVDMIITIYLPFLGLKDIDVAKALMEIKAEHPEKPVIGVFMTKNEFFTKLSDMKVNMPFFMYADQAADGLNRLNQQRLWIERPEGKIPCYDVDRAKVEKIIKGSLAEGRAQLTTLESIDVLQAYGIRACKYGLATNEEEVVELGNSIGYPVVMKMTSKTTSHKTDVGGVVVNIKSEEQLRKEYKGLLERLEAKGLLEGLEGVIIQEMVKGNREMVCGIATDPQYGPMMMFGLGGVFVEVMKDVTFRIAPLTDVDAEEMIKSVKAYKLLEGARGTKPAQLDQIKETLLRLSQLVNDFKFIDELDINPLLISEATGEGIAVDGRIKVRMEEAKEALGCSCGCGSVTCSCGH</sequence>
<evidence type="ECO:0000259" key="5">
    <source>
        <dbReference type="PROSITE" id="PS50975"/>
    </source>
</evidence>
<dbReference type="InterPro" id="IPR013815">
    <property type="entry name" value="ATP_grasp_subdomain_1"/>
</dbReference>
<dbReference type="GO" id="GO:0043758">
    <property type="term" value="F:acetate-CoA ligase (ADP-forming) activity"/>
    <property type="evidence" value="ECO:0007669"/>
    <property type="project" value="InterPro"/>
</dbReference>
<organism evidence="6 7">
    <name type="scientific">Candidatus Scatenecus faecavium</name>
    <dbReference type="NCBI Taxonomy" id="2840915"/>
    <lineage>
        <taxon>Bacteria</taxon>
        <taxon>Candidatus Scatenecus</taxon>
    </lineage>
</organism>
<dbReference type="Pfam" id="PF13549">
    <property type="entry name" value="ATP-grasp_5"/>
    <property type="match status" value="1"/>
</dbReference>
<dbReference type="InterPro" id="IPR011761">
    <property type="entry name" value="ATP-grasp"/>
</dbReference>
<proteinExistence type="predicted"/>
<evidence type="ECO:0000256" key="2">
    <source>
        <dbReference type="ARBA" id="ARBA00022741"/>
    </source>
</evidence>
<accession>A0A9D1K3W8</accession>
<dbReference type="PANTHER" id="PTHR43334:SF1">
    <property type="entry name" value="3-HYDROXYPROPIONATE--COA LIGASE [ADP-FORMING]"/>
    <property type="match status" value="1"/>
</dbReference>
<evidence type="ECO:0000313" key="6">
    <source>
        <dbReference type="EMBL" id="HIS82941.1"/>
    </source>
</evidence>
<keyword evidence="2 4" id="KW-0547">Nucleotide-binding</keyword>